<dbReference type="EMBL" id="AP024428">
    <property type="protein sequence ID" value="BCR98942.1"/>
    <property type="molecule type" value="Genomic_DNA"/>
</dbReference>
<dbReference type="AlphaFoldDB" id="A0A7R7ZZI5"/>
<reference evidence="1" key="1">
    <citation type="submission" date="2021-01" db="EMBL/GenBank/DDBJ databases">
        <authorList>
            <consortium name="Aspergillus luchuensis mut. kawachii IFO 4304 genome sequencing consortium"/>
            <person name="Kazuki M."/>
            <person name="Futagami T."/>
        </authorList>
    </citation>
    <scope>NUCLEOTIDE SEQUENCE</scope>
    <source>
        <strain evidence="1">IFO 4308</strain>
    </source>
</reference>
<keyword evidence="2" id="KW-1185">Reference proteome</keyword>
<organism evidence="1 2">
    <name type="scientific">Aspergillus kawachii</name>
    <name type="common">White koji mold</name>
    <name type="synonym">Aspergillus awamori var. kawachi</name>
    <dbReference type="NCBI Taxonomy" id="1069201"/>
    <lineage>
        <taxon>Eukaryota</taxon>
        <taxon>Fungi</taxon>
        <taxon>Dikarya</taxon>
        <taxon>Ascomycota</taxon>
        <taxon>Pezizomycotina</taxon>
        <taxon>Eurotiomycetes</taxon>
        <taxon>Eurotiomycetidae</taxon>
        <taxon>Eurotiales</taxon>
        <taxon>Aspergillaceae</taxon>
        <taxon>Aspergillus</taxon>
        <taxon>Aspergillus subgen. Circumdati</taxon>
    </lineage>
</organism>
<accession>A0A7R7ZZI5</accession>
<reference evidence="1" key="2">
    <citation type="submission" date="2021-02" db="EMBL/GenBank/DDBJ databases">
        <title>Aspergillus luchuensis mut. kawachii IFO 4304 genome sequence.</title>
        <authorList>
            <person name="Mori K."/>
            <person name="Kadooka C."/>
            <person name="Goto M."/>
            <person name="Futagami T."/>
        </authorList>
    </citation>
    <scope>NUCLEOTIDE SEQUENCE</scope>
    <source>
        <strain evidence="1">IFO 4308</strain>
    </source>
</reference>
<gene>
    <name evidence="1" type="ORF">AKAW2_40625A</name>
</gene>
<dbReference type="KEGG" id="aluc:AKAW2_40625A"/>
<dbReference type="RefSeq" id="XP_041542705.1">
    <property type="nucleotide sequence ID" value="XM_041688973.1"/>
</dbReference>
<dbReference type="Proteomes" id="UP000661280">
    <property type="component" value="Chromosome 4"/>
</dbReference>
<name>A0A7R7ZZI5_ASPKA</name>
<dbReference type="OrthoDB" id="4499271at2759"/>
<sequence length="309" mass="35922">MSFNCTRCGFNNHHGQTCISNDLYSCQPTFKDTFLSYSDTALLASNQNLLEENGIPCLLIGDYMYEAMGSPALRGNIELVLESHDIIRAIRILRKANFPDEQPMYYPHLLCPFPHMGQKTCSARETPFIPYHSFHLNGSVWAEMNTVFHIDLCLYEKRYLFWDLPELTLGELSEDDPHFILASNPRLPSQKDKQHWGRFPDTLYPVKMPMPVRYVEAMMLLTARDWQIKGHGWAWRAEIVYMWKHVKGVLQGFFELERFKPIFRFWWADLESSETMSGGEVLCVHKLRGQLVAAGVMPETPLTWLKTYD</sequence>
<dbReference type="GeneID" id="64960264"/>
<evidence type="ECO:0000313" key="2">
    <source>
        <dbReference type="Proteomes" id="UP000661280"/>
    </source>
</evidence>
<proteinExistence type="predicted"/>
<evidence type="ECO:0000313" key="1">
    <source>
        <dbReference type="EMBL" id="BCR98942.1"/>
    </source>
</evidence>
<protein>
    <submittedName>
        <fullName evidence="1">Uncharacterized protein</fullName>
    </submittedName>
</protein>